<dbReference type="SUPFAM" id="SSF55298">
    <property type="entry name" value="YjgF-like"/>
    <property type="match status" value="1"/>
</dbReference>
<dbReference type="RefSeq" id="WP_034618145.1">
    <property type="nucleotide sequence ID" value="NZ_JSUM01000025.1"/>
</dbReference>
<proteinExistence type="inferred from homology"/>
<reference evidence="2 3" key="1">
    <citation type="submission" date="2014-11" db="EMBL/GenBank/DDBJ databases">
        <title>Draft genome sequence of Chelonobacter oris 1662T, associated with respiratory disease in Hermann's Tortoises.</title>
        <authorList>
            <person name="Kudirkiene E."/>
            <person name="Hansen M.J."/>
            <person name="Bojesen A.M."/>
        </authorList>
    </citation>
    <scope>NUCLEOTIDE SEQUENCE [LARGE SCALE GENOMIC DNA]</scope>
    <source>
        <strain evidence="2 3">1662</strain>
    </source>
</reference>
<dbReference type="STRING" id="505317.OA57_11850"/>
<dbReference type="OrthoDB" id="6899345at2"/>
<gene>
    <name evidence="2" type="ORF">OA57_11850</name>
</gene>
<dbReference type="InterPro" id="IPR035959">
    <property type="entry name" value="RutC-like_sf"/>
</dbReference>
<dbReference type="InterPro" id="IPR035709">
    <property type="entry name" value="YoaB-like"/>
</dbReference>
<dbReference type="Gene3D" id="3.30.1330.40">
    <property type="entry name" value="RutC-like"/>
    <property type="match status" value="1"/>
</dbReference>
<dbReference type="PANTHER" id="PTHR47328">
    <property type="match status" value="1"/>
</dbReference>
<sequence>MTIQYFGQTARLSEATVANGFIFLAGMVPENTAADITEQTRDVLAQIDSWLVKCGSDKNHLLEATIFLTDMADYDGMNIAWDEWVNPKRSPARACVEAKLAKADWKVEIKVSALQINR</sequence>
<dbReference type="EMBL" id="JSUM01000025">
    <property type="protein sequence ID" value="KGQ69408.1"/>
    <property type="molecule type" value="Genomic_DNA"/>
</dbReference>
<organism evidence="2 3">
    <name type="scientific">Chelonobacter oris</name>
    <dbReference type="NCBI Taxonomy" id="505317"/>
    <lineage>
        <taxon>Bacteria</taxon>
        <taxon>Pseudomonadati</taxon>
        <taxon>Pseudomonadota</taxon>
        <taxon>Gammaproteobacteria</taxon>
        <taxon>Pasteurellales</taxon>
        <taxon>Pasteurellaceae</taxon>
        <taxon>Chelonobacter</taxon>
    </lineage>
</organism>
<dbReference type="PROSITE" id="PS01094">
    <property type="entry name" value="UPF0076"/>
    <property type="match status" value="1"/>
</dbReference>
<dbReference type="CDD" id="cd06150">
    <property type="entry name" value="YjgF_YER057c_UK114_like_2"/>
    <property type="match status" value="1"/>
</dbReference>
<name>A0A0A3AJ32_9PAST</name>
<dbReference type="Proteomes" id="UP000030380">
    <property type="component" value="Unassembled WGS sequence"/>
</dbReference>
<protein>
    <recommendedName>
        <fullName evidence="4">Aminoacrylate peracid reductase</fullName>
    </recommendedName>
</protein>
<evidence type="ECO:0000313" key="3">
    <source>
        <dbReference type="Proteomes" id="UP000030380"/>
    </source>
</evidence>
<evidence type="ECO:0000313" key="2">
    <source>
        <dbReference type="EMBL" id="KGQ69408.1"/>
    </source>
</evidence>
<accession>A0A0A3AJ32</accession>
<evidence type="ECO:0000256" key="1">
    <source>
        <dbReference type="ARBA" id="ARBA00010552"/>
    </source>
</evidence>
<evidence type="ECO:0008006" key="4">
    <source>
        <dbReference type="Google" id="ProtNLM"/>
    </source>
</evidence>
<comment type="caution">
    <text evidence="2">The sequence shown here is derived from an EMBL/GenBank/DDBJ whole genome shotgun (WGS) entry which is preliminary data.</text>
</comment>
<comment type="similarity">
    <text evidence="1">Belongs to the RutC family.</text>
</comment>
<dbReference type="AlphaFoldDB" id="A0A0A3AJ32"/>
<dbReference type="Pfam" id="PF01042">
    <property type="entry name" value="Ribonuc_L-PSP"/>
    <property type="match status" value="1"/>
</dbReference>
<dbReference type="PANTHER" id="PTHR47328:SF1">
    <property type="entry name" value="RUTC FAMILY PROTEIN YOAB"/>
    <property type="match status" value="1"/>
</dbReference>
<dbReference type="InterPro" id="IPR006175">
    <property type="entry name" value="YjgF/YER057c/UK114"/>
</dbReference>
<keyword evidence="3" id="KW-1185">Reference proteome</keyword>
<dbReference type="InterPro" id="IPR019897">
    <property type="entry name" value="RidA_CS"/>
</dbReference>